<evidence type="ECO:0000256" key="5">
    <source>
        <dbReference type="SAM" id="MobiDB-lite"/>
    </source>
</evidence>
<keyword evidence="1" id="KW-0805">Transcription regulation</keyword>
<evidence type="ECO:0000313" key="7">
    <source>
        <dbReference type="EMBL" id="GGO94090.1"/>
    </source>
</evidence>
<keyword evidence="8" id="KW-1185">Reference proteome</keyword>
<keyword evidence="4" id="KW-0804">Transcription</keyword>
<dbReference type="GO" id="GO:0043565">
    <property type="term" value="F:sequence-specific DNA binding"/>
    <property type="evidence" value="ECO:0007669"/>
    <property type="project" value="InterPro"/>
</dbReference>
<dbReference type="SUPFAM" id="SSF46689">
    <property type="entry name" value="Homeodomain-like"/>
    <property type="match status" value="1"/>
</dbReference>
<dbReference type="PROSITE" id="PS00041">
    <property type="entry name" value="HTH_ARAC_FAMILY_1"/>
    <property type="match status" value="1"/>
</dbReference>
<organism evidence="7 8">
    <name type="scientific">Wenjunlia tyrosinilytica</name>
    <dbReference type="NCBI Taxonomy" id="1544741"/>
    <lineage>
        <taxon>Bacteria</taxon>
        <taxon>Bacillati</taxon>
        <taxon>Actinomycetota</taxon>
        <taxon>Actinomycetes</taxon>
        <taxon>Kitasatosporales</taxon>
        <taxon>Streptomycetaceae</taxon>
        <taxon>Wenjunlia</taxon>
    </lineage>
</organism>
<dbReference type="InterPro" id="IPR009057">
    <property type="entry name" value="Homeodomain-like_sf"/>
</dbReference>
<feature type="region of interest" description="Disordered" evidence="5">
    <location>
        <begin position="1"/>
        <end position="20"/>
    </location>
</feature>
<evidence type="ECO:0000256" key="4">
    <source>
        <dbReference type="ARBA" id="ARBA00023163"/>
    </source>
</evidence>
<keyword evidence="2" id="KW-0238">DNA-binding</keyword>
<comment type="caution">
    <text evidence="7">The sequence shown here is derived from an EMBL/GenBank/DDBJ whole genome shotgun (WGS) entry which is preliminary data.</text>
</comment>
<dbReference type="EMBL" id="BMMS01000022">
    <property type="protein sequence ID" value="GGO94090.1"/>
    <property type="molecule type" value="Genomic_DNA"/>
</dbReference>
<evidence type="ECO:0000256" key="2">
    <source>
        <dbReference type="ARBA" id="ARBA00023125"/>
    </source>
</evidence>
<dbReference type="RefSeq" id="WP_189133873.1">
    <property type="nucleotide sequence ID" value="NZ_BMMS01000022.1"/>
</dbReference>
<dbReference type="InterPro" id="IPR018060">
    <property type="entry name" value="HTH_AraC"/>
</dbReference>
<evidence type="ECO:0000256" key="3">
    <source>
        <dbReference type="ARBA" id="ARBA00023159"/>
    </source>
</evidence>
<dbReference type="SMART" id="SM00342">
    <property type="entry name" value="HTH_ARAC"/>
    <property type="match status" value="1"/>
</dbReference>
<dbReference type="PROSITE" id="PS01124">
    <property type="entry name" value="HTH_ARAC_FAMILY_2"/>
    <property type="match status" value="1"/>
</dbReference>
<dbReference type="PANTHER" id="PTHR46796">
    <property type="entry name" value="HTH-TYPE TRANSCRIPTIONAL ACTIVATOR RHAS-RELATED"/>
    <property type="match status" value="1"/>
</dbReference>
<reference evidence="7" key="2">
    <citation type="submission" date="2020-09" db="EMBL/GenBank/DDBJ databases">
        <authorList>
            <person name="Sun Q."/>
            <person name="Zhou Y."/>
        </authorList>
    </citation>
    <scope>NUCLEOTIDE SEQUENCE</scope>
    <source>
        <strain evidence="7">CGMCC 4.7201</strain>
    </source>
</reference>
<dbReference type="InterPro" id="IPR020449">
    <property type="entry name" value="Tscrpt_reg_AraC-type_HTH"/>
</dbReference>
<feature type="domain" description="HTH araC/xylS-type" evidence="6">
    <location>
        <begin position="187"/>
        <end position="285"/>
    </location>
</feature>
<gene>
    <name evidence="7" type="ORF">GCM10012280_48120</name>
</gene>
<dbReference type="InterPro" id="IPR018062">
    <property type="entry name" value="HTH_AraC-typ_CS"/>
</dbReference>
<evidence type="ECO:0000259" key="6">
    <source>
        <dbReference type="PROSITE" id="PS01124"/>
    </source>
</evidence>
<reference evidence="7" key="1">
    <citation type="journal article" date="2014" name="Int. J. Syst. Evol. Microbiol.">
        <title>Complete genome sequence of Corynebacterium casei LMG S-19264T (=DSM 44701T), isolated from a smear-ripened cheese.</title>
        <authorList>
            <consortium name="US DOE Joint Genome Institute (JGI-PGF)"/>
            <person name="Walter F."/>
            <person name="Albersmeier A."/>
            <person name="Kalinowski J."/>
            <person name="Ruckert C."/>
        </authorList>
    </citation>
    <scope>NUCLEOTIDE SEQUENCE</scope>
    <source>
        <strain evidence="7">CGMCC 4.7201</strain>
    </source>
</reference>
<dbReference type="Gene3D" id="2.60.120.10">
    <property type="entry name" value="Jelly Rolls"/>
    <property type="match status" value="1"/>
</dbReference>
<dbReference type="SUPFAM" id="SSF51215">
    <property type="entry name" value="Regulatory protein AraC"/>
    <property type="match status" value="1"/>
</dbReference>
<dbReference type="Pfam" id="PF02311">
    <property type="entry name" value="AraC_binding"/>
    <property type="match status" value="1"/>
</dbReference>
<dbReference type="Proteomes" id="UP000641932">
    <property type="component" value="Unassembled WGS sequence"/>
</dbReference>
<dbReference type="InterPro" id="IPR003313">
    <property type="entry name" value="AraC-bd"/>
</dbReference>
<dbReference type="InterPro" id="IPR050204">
    <property type="entry name" value="AraC_XylS_family_regulators"/>
</dbReference>
<dbReference type="PRINTS" id="PR00032">
    <property type="entry name" value="HTHARAC"/>
</dbReference>
<dbReference type="Gene3D" id="1.10.10.60">
    <property type="entry name" value="Homeodomain-like"/>
    <property type="match status" value="2"/>
</dbReference>
<keyword evidence="3" id="KW-0010">Activator</keyword>
<evidence type="ECO:0000313" key="8">
    <source>
        <dbReference type="Proteomes" id="UP000641932"/>
    </source>
</evidence>
<dbReference type="Pfam" id="PF12833">
    <property type="entry name" value="HTH_18"/>
    <property type="match status" value="1"/>
</dbReference>
<dbReference type="AlphaFoldDB" id="A0A917ZVJ5"/>
<accession>A0A917ZVJ5</accession>
<sequence>MTSLRSAPLPVHHLDDGPPAPRPSAFSIGTFDALGPMARACYPHRHTFHEIAFVTGGRGRHFVDLVEWPLRPPQLSYVAPGQVHHWELESELCGSLVLFTDDFLISHPGDVPALRRLTERPWAHVAEEDEPGLSALVADMKREYCARKDGFASVLRAYLHVLITWALRLPGAAPPDSRAGRAAVVAQHFVRLLALPERTPRSVREYAAEVGVSVSHLNEAVKQATGHTPGRLIRQVQVLEAKRLLAHTDLALTRISHQLGFADAAYFCRFFRRETGTSPGAFRRGNR</sequence>
<protein>
    <submittedName>
        <fullName evidence="7">AraC family transcriptional regulator</fullName>
    </submittedName>
</protein>
<dbReference type="InterPro" id="IPR014710">
    <property type="entry name" value="RmlC-like_jellyroll"/>
</dbReference>
<proteinExistence type="predicted"/>
<dbReference type="InterPro" id="IPR037923">
    <property type="entry name" value="HTH-like"/>
</dbReference>
<evidence type="ECO:0000256" key="1">
    <source>
        <dbReference type="ARBA" id="ARBA00023015"/>
    </source>
</evidence>
<name>A0A917ZVJ5_9ACTN</name>
<dbReference type="GO" id="GO:0003700">
    <property type="term" value="F:DNA-binding transcription factor activity"/>
    <property type="evidence" value="ECO:0007669"/>
    <property type="project" value="InterPro"/>
</dbReference>